<evidence type="ECO:0000256" key="4">
    <source>
        <dbReference type="PROSITE-ProRule" id="PRU00335"/>
    </source>
</evidence>
<dbReference type="EMBL" id="LUUJ01000080">
    <property type="protein sequence ID" value="OAI15702.1"/>
    <property type="molecule type" value="Genomic_DNA"/>
</dbReference>
<dbReference type="InterPro" id="IPR050109">
    <property type="entry name" value="HTH-type_TetR-like_transc_reg"/>
</dbReference>
<dbReference type="GO" id="GO:0003700">
    <property type="term" value="F:DNA-binding transcription factor activity"/>
    <property type="evidence" value="ECO:0007669"/>
    <property type="project" value="TreeGrafter"/>
</dbReference>
<evidence type="ECO:0000259" key="5">
    <source>
        <dbReference type="PROSITE" id="PS50977"/>
    </source>
</evidence>
<dbReference type="InterPro" id="IPR036271">
    <property type="entry name" value="Tet_transcr_reg_TetR-rel_C_sf"/>
</dbReference>
<keyword evidence="2 4" id="KW-0238">DNA-binding</keyword>
<dbReference type="Gene3D" id="1.10.357.10">
    <property type="entry name" value="Tetracycline Repressor, domain 2"/>
    <property type="match status" value="1"/>
</dbReference>
<evidence type="ECO:0000313" key="6">
    <source>
        <dbReference type="EMBL" id="OAI15702.1"/>
    </source>
</evidence>
<dbReference type="InterPro" id="IPR001647">
    <property type="entry name" value="HTH_TetR"/>
</dbReference>
<dbReference type="InterPro" id="IPR009057">
    <property type="entry name" value="Homeodomain-like_sf"/>
</dbReference>
<dbReference type="AlphaFoldDB" id="A0A177NCZ8"/>
<dbReference type="InterPro" id="IPR015292">
    <property type="entry name" value="Tscrpt_reg_YbiH_C"/>
</dbReference>
<evidence type="ECO:0000256" key="2">
    <source>
        <dbReference type="ARBA" id="ARBA00023125"/>
    </source>
</evidence>
<dbReference type="RefSeq" id="WP_064026263.1">
    <property type="nucleotide sequence ID" value="NZ_CP023669.1"/>
</dbReference>
<dbReference type="OrthoDB" id="5816932at2"/>
<evidence type="ECO:0000256" key="3">
    <source>
        <dbReference type="ARBA" id="ARBA00023163"/>
    </source>
</evidence>
<dbReference type="EMBL" id="LUUL01000063">
    <property type="protein sequence ID" value="OAI27490.1"/>
    <property type="molecule type" value="Genomic_DNA"/>
</dbReference>
<feature type="DNA-binding region" description="H-T-H motif" evidence="4">
    <location>
        <begin position="35"/>
        <end position="54"/>
    </location>
</feature>
<accession>A0A177NCZ8</accession>
<evidence type="ECO:0000256" key="1">
    <source>
        <dbReference type="ARBA" id="ARBA00023015"/>
    </source>
</evidence>
<keyword evidence="8" id="KW-1185">Reference proteome</keyword>
<gene>
    <name evidence="7" type="ORF">A1356_09110</name>
    <name evidence="6" type="ORF">A1507_12800</name>
</gene>
<reference evidence="7 8" key="1">
    <citation type="submission" date="2016-03" db="EMBL/GenBank/DDBJ databases">
        <authorList>
            <person name="Heylen K."/>
            <person name="De Vos P."/>
            <person name="Vekeman B."/>
        </authorList>
    </citation>
    <scope>NUCLEOTIDE SEQUENCE [LARGE SCALE GENOMIC DNA]</scope>
    <source>
        <strain evidence="7 8">R-49807</strain>
    </source>
</reference>
<organism evidence="6 9">
    <name type="scientific">Methylomonas koyamae</name>
    <dbReference type="NCBI Taxonomy" id="702114"/>
    <lineage>
        <taxon>Bacteria</taxon>
        <taxon>Pseudomonadati</taxon>
        <taxon>Pseudomonadota</taxon>
        <taxon>Gammaproteobacteria</taxon>
        <taxon>Methylococcales</taxon>
        <taxon>Methylococcaceae</taxon>
        <taxon>Methylomonas</taxon>
    </lineage>
</organism>
<dbReference type="KEGG" id="mko:MKLM6_0334"/>
<protein>
    <submittedName>
        <fullName evidence="6">TetR family transcriptional regulator</fullName>
    </submittedName>
</protein>
<dbReference type="PANTHER" id="PTHR30055:SF234">
    <property type="entry name" value="HTH-TYPE TRANSCRIPTIONAL REGULATOR BETI"/>
    <property type="match status" value="1"/>
</dbReference>
<dbReference type="Pfam" id="PF09209">
    <property type="entry name" value="CecR_C"/>
    <property type="match status" value="1"/>
</dbReference>
<evidence type="ECO:0000313" key="8">
    <source>
        <dbReference type="Proteomes" id="UP000077734"/>
    </source>
</evidence>
<dbReference type="SUPFAM" id="SSF48498">
    <property type="entry name" value="Tetracyclin repressor-like, C-terminal domain"/>
    <property type="match status" value="1"/>
</dbReference>
<dbReference type="Proteomes" id="UP000077734">
    <property type="component" value="Unassembled WGS sequence"/>
</dbReference>
<keyword evidence="3" id="KW-0804">Transcription</keyword>
<comment type="caution">
    <text evidence="6">The sequence shown here is derived from an EMBL/GenBank/DDBJ whole genome shotgun (WGS) entry which is preliminary data.</text>
</comment>
<dbReference type="PRINTS" id="PR00455">
    <property type="entry name" value="HTHTETR"/>
</dbReference>
<dbReference type="GO" id="GO:0000976">
    <property type="term" value="F:transcription cis-regulatory region binding"/>
    <property type="evidence" value="ECO:0007669"/>
    <property type="project" value="TreeGrafter"/>
</dbReference>
<dbReference type="PROSITE" id="PS50977">
    <property type="entry name" value="HTH_TETR_2"/>
    <property type="match status" value="1"/>
</dbReference>
<reference evidence="6 9" key="2">
    <citation type="submission" date="2016-03" db="EMBL/GenBank/DDBJ databases">
        <authorList>
            <person name="Ploux O."/>
        </authorList>
    </citation>
    <scope>NUCLEOTIDE SEQUENCE [LARGE SCALE GENOMIC DNA]</scope>
    <source>
        <strain evidence="6 9">R-45378</strain>
    </source>
</reference>
<dbReference type="SUPFAM" id="SSF46689">
    <property type="entry name" value="Homeodomain-like"/>
    <property type="match status" value="1"/>
</dbReference>
<dbReference type="PANTHER" id="PTHR30055">
    <property type="entry name" value="HTH-TYPE TRANSCRIPTIONAL REGULATOR RUTR"/>
    <property type="match status" value="1"/>
</dbReference>
<dbReference type="Gene3D" id="1.10.10.60">
    <property type="entry name" value="Homeodomain-like"/>
    <property type="match status" value="1"/>
</dbReference>
<proteinExistence type="predicted"/>
<name>A0A177NCZ8_9GAMM</name>
<keyword evidence="1" id="KW-0805">Transcription regulation</keyword>
<evidence type="ECO:0000313" key="7">
    <source>
        <dbReference type="EMBL" id="OAI27490.1"/>
    </source>
</evidence>
<dbReference type="Proteomes" id="UP000077857">
    <property type="component" value="Unassembled WGS sequence"/>
</dbReference>
<evidence type="ECO:0000313" key="9">
    <source>
        <dbReference type="Proteomes" id="UP000077857"/>
    </source>
</evidence>
<feature type="domain" description="HTH tetR-type" evidence="5">
    <location>
        <begin position="12"/>
        <end position="72"/>
    </location>
</feature>
<sequence>MAKTPHAETETSDARSRLVSAALRLFAEKGYEGASTREICEAAGVNISAIRYYFGDKAGLYRAAFTEPMGESPCGANIAEYADLPLPEVLHRFFGEFLEPLKKGEELGLVMKLHFREMIEPTGAWQQEIDAEIKPQHDGLVALLQTHLGLDRADDDLHRLAFSITGLAVHFYVGQDVIAAVSAPLLNSPAAVDTLAERLAGYAVSMVAGEAARRAQGGEHAA</sequence>
<dbReference type="Pfam" id="PF00440">
    <property type="entry name" value="TetR_N"/>
    <property type="match status" value="1"/>
</dbReference>